<feature type="chain" id="PRO_5003265420" description="VWFA domain-containing protein" evidence="13">
    <location>
        <begin position="21"/>
        <end position="1944"/>
    </location>
</feature>
<evidence type="ECO:0000256" key="11">
    <source>
        <dbReference type="ARBA" id="ARBA00064229"/>
    </source>
</evidence>
<dbReference type="InterPro" id="IPR056851">
    <property type="entry name" value="Ig_SibA-E"/>
</dbReference>
<comment type="caution">
    <text evidence="12">Lacks conserved residue(s) required for the propagation of feature annotation.</text>
</comment>
<name>F0ZUU4_DICPU</name>
<dbReference type="InterPro" id="IPR056849">
    <property type="entry name" value="Ig_SibA-E_3rd"/>
</dbReference>
<dbReference type="InterPro" id="IPR036465">
    <property type="entry name" value="vWFA_dom_sf"/>
</dbReference>
<protein>
    <recommendedName>
        <fullName evidence="18">VWFA domain-containing protein</fullName>
    </recommendedName>
</protein>
<feature type="domain" description="EGF-like" evidence="14">
    <location>
        <begin position="427"/>
        <end position="464"/>
    </location>
</feature>
<dbReference type="eggNOG" id="KOG1218">
    <property type="taxonomic scope" value="Eukaryota"/>
</dbReference>
<dbReference type="InParanoid" id="F0ZUU4"/>
<dbReference type="GO" id="GO:0005769">
    <property type="term" value="C:early endosome"/>
    <property type="evidence" value="ECO:0007669"/>
    <property type="project" value="EnsemblProtists"/>
</dbReference>
<dbReference type="PROSITE" id="PS50268">
    <property type="entry name" value="CADHERIN_2"/>
    <property type="match status" value="1"/>
</dbReference>
<dbReference type="VEuPathDB" id="AmoebaDB:DICPUDRAFT_81870"/>
<evidence type="ECO:0000313" key="16">
    <source>
        <dbReference type="EMBL" id="EGC32283.1"/>
    </source>
</evidence>
<dbReference type="GO" id="GO:0006909">
    <property type="term" value="P:phagocytosis"/>
    <property type="evidence" value="ECO:0007669"/>
    <property type="project" value="EnsemblProtists"/>
</dbReference>
<keyword evidence="3" id="KW-0812">Transmembrane</keyword>
<dbReference type="Pfam" id="PF24909">
    <property type="entry name" value="vWA_SIBA-E"/>
    <property type="match status" value="1"/>
</dbReference>
<dbReference type="Pfam" id="PF17963">
    <property type="entry name" value="Big_9"/>
    <property type="match status" value="1"/>
</dbReference>
<dbReference type="GO" id="GO:0009986">
    <property type="term" value="C:cell surface"/>
    <property type="evidence" value="ECO:0007669"/>
    <property type="project" value="EnsemblProtists"/>
</dbReference>
<gene>
    <name evidence="16" type="ORF">DICPUDRAFT_81870</name>
</gene>
<dbReference type="PROSITE" id="PS01186">
    <property type="entry name" value="EGF_2"/>
    <property type="match status" value="1"/>
</dbReference>
<dbReference type="Gene3D" id="2.60.40.3440">
    <property type="match status" value="1"/>
</dbReference>
<proteinExistence type="inferred from homology"/>
<evidence type="ECO:0000256" key="5">
    <source>
        <dbReference type="ARBA" id="ARBA00022889"/>
    </source>
</evidence>
<dbReference type="PROSITE" id="PS00022">
    <property type="entry name" value="EGF_1"/>
    <property type="match status" value="1"/>
</dbReference>
<dbReference type="GO" id="GO:0005886">
    <property type="term" value="C:plasma membrane"/>
    <property type="evidence" value="ECO:0007669"/>
    <property type="project" value="EnsemblProtists"/>
</dbReference>
<keyword evidence="2 12" id="KW-0245">EGF-like domain</keyword>
<evidence type="ECO:0000313" key="17">
    <source>
        <dbReference type="Proteomes" id="UP000001064"/>
    </source>
</evidence>
<dbReference type="GO" id="GO:0007156">
    <property type="term" value="P:homophilic cell adhesion via plasma membrane adhesion molecules"/>
    <property type="evidence" value="ECO:0007669"/>
    <property type="project" value="InterPro"/>
</dbReference>
<accession>F0ZUU4</accession>
<dbReference type="STRING" id="5786.F0ZUU4"/>
<keyword evidence="7" id="KW-0472">Membrane</keyword>
<evidence type="ECO:0008006" key="18">
    <source>
        <dbReference type="Google" id="ProtNLM"/>
    </source>
</evidence>
<dbReference type="Pfam" id="PF24907">
    <property type="entry name" value="SIBA-E_N"/>
    <property type="match status" value="1"/>
</dbReference>
<dbReference type="InterPro" id="IPR000742">
    <property type="entry name" value="EGF"/>
</dbReference>
<keyword evidence="9" id="KW-0325">Glycoprotein</keyword>
<dbReference type="InterPro" id="IPR002126">
    <property type="entry name" value="Cadherin-like_dom"/>
</dbReference>
<evidence type="ECO:0000259" key="14">
    <source>
        <dbReference type="PROSITE" id="PS50026"/>
    </source>
</evidence>
<dbReference type="OMA" id="LMTIRIT"/>
<dbReference type="Gene3D" id="3.40.50.410">
    <property type="entry name" value="von Willebrand factor, type A domain"/>
    <property type="match status" value="1"/>
</dbReference>
<dbReference type="EMBL" id="GL871201">
    <property type="protein sequence ID" value="EGC32283.1"/>
    <property type="molecule type" value="Genomic_DNA"/>
</dbReference>
<dbReference type="FunCoup" id="F0ZUU4">
    <property type="interactions" value="2"/>
</dbReference>
<evidence type="ECO:0000256" key="4">
    <source>
        <dbReference type="ARBA" id="ARBA00022729"/>
    </source>
</evidence>
<dbReference type="GO" id="GO:0031589">
    <property type="term" value="P:cell-substrate adhesion"/>
    <property type="evidence" value="ECO:0007669"/>
    <property type="project" value="EnsemblProtists"/>
</dbReference>
<evidence type="ECO:0000256" key="1">
    <source>
        <dbReference type="ARBA" id="ARBA00004479"/>
    </source>
</evidence>
<dbReference type="Pfam" id="PF24910">
    <property type="entry name" value="Ig_SIBA-E_3rd"/>
    <property type="match status" value="1"/>
</dbReference>
<evidence type="ECO:0000256" key="9">
    <source>
        <dbReference type="ARBA" id="ARBA00023180"/>
    </source>
</evidence>
<evidence type="ECO:0000256" key="2">
    <source>
        <dbReference type="ARBA" id="ARBA00022536"/>
    </source>
</evidence>
<feature type="domain" description="Cadherin" evidence="15">
    <location>
        <begin position="1027"/>
        <end position="1139"/>
    </location>
</feature>
<comment type="subunit">
    <text evidence="11">Interacts with talA/talin.</text>
</comment>
<organism evidence="16 17">
    <name type="scientific">Dictyostelium purpureum</name>
    <name type="common">Slime mold</name>
    <dbReference type="NCBI Taxonomy" id="5786"/>
    <lineage>
        <taxon>Eukaryota</taxon>
        <taxon>Amoebozoa</taxon>
        <taxon>Evosea</taxon>
        <taxon>Eumycetozoa</taxon>
        <taxon>Dictyostelia</taxon>
        <taxon>Dictyosteliales</taxon>
        <taxon>Dictyosteliaceae</taxon>
        <taxon>Dictyostelium</taxon>
    </lineage>
</organism>
<dbReference type="SUPFAM" id="SSF53300">
    <property type="entry name" value="vWA-like"/>
    <property type="match status" value="1"/>
</dbReference>
<evidence type="ECO:0000256" key="3">
    <source>
        <dbReference type="ARBA" id="ARBA00022692"/>
    </source>
</evidence>
<reference evidence="17" key="1">
    <citation type="journal article" date="2011" name="Genome Biol.">
        <title>Comparative genomics of the social amoebae Dictyostelium discoideum and Dictyostelium purpureum.</title>
        <authorList>
            <consortium name="US DOE Joint Genome Institute (JGI-PGF)"/>
            <person name="Sucgang R."/>
            <person name="Kuo A."/>
            <person name="Tian X."/>
            <person name="Salerno W."/>
            <person name="Parikh A."/>
            <person name="Feasley C.L."/>
            <person name="Dalin E."/>
            <person name="Tu H."/>
            <person name="Huang E."/>
            <person name="Barry K."/>
            <person name="Lindquist E."/>
            <person name="Shapiro H."/>
            <person name="Bruce D."/>
            <person name="Schmutz J."/>
            <person name="Salamov A."/>
            <person name="Fey P."/>
            <person name="Gaudet P."/>
            <person name="Anjard C."/>
            <person name="Babu M.M."/>
            <person name="Basu S."/>
            <person name="Bushmanova Y."/>
            <person name="van der Wel H."/>
            <person name="Katoh-Kurasawa M."/>
            <person name="Dinh C."/>
            <person name="Coutinho P.M."/>
            <person name="Saito T."/>
            <person name="Elias M."/>
            <person name="Schaap P."/>
            <person name="Kay R.R."/>
            <person name="Henrissat B."/>
            <person name="Eichinger L."/>
            <person name="Rivero F."/>
            <person name="Putnam N.H."/>
            <person name="West C.M."/>
            <person name="Loomis W.F."/>
            <person name="Chisholm R.L."/>
            <person name="Shaulsky G."/>
            <person name="Strassmann J.E."/>
            <person name="Queller D.C."/>
            <person name="Kuspa A."/>
            <person name="Grigoriev I.V."/>
        </authorList>
    </citation>
    <scope>NUCLEOTIDE SEQUENCE [LARGE SCALE GENOMIC DNA]</scope>
    <source>
        <strain evidence="17">QSDP1</strain>
    </source>
</reference>
<feature type="signal peptide" evidence="13">
    <location>
        <begin position="1"/>
        <end position="20"/>
    </location>
</feature>
<dbReference type="RefSeq" id="XP_003291192.1">
    <property type="nucleotide sequence ID" value="XM_003291144.1"/>
</dbReference>
<dbReference type="Pfam" id="PF24619">
    <property type="entry name" value="Ig_SibA"/>
    <property type="match status" value="1"/>
</dbReference>
<evidence type="ECO:0000256" key="10">
    <source>
        <dbReference type="ARBA" id="ARBA00061597"/>
    </source>
</evidence>
<dbReference type="OrthoDB" id="286301at2759"/>
<dbReference type="Gene3D" id="2.60.40.10">
    <property type="entry name" value="Immunoglobulins"/>
    <property type="match status" value="1"/>
</dbReference>
<keyword evidence="6" id="KW-1133">Transmembrane helix</keyword>
<dbReference type="InterPro" id="IPR056844">
    <property type="entry name" value="SibA-E_N"/>
</dbReference>
<keyword evidence="5" id="KW-0130">Cell adhesion</keyword>
<comment type="similarity">
    <text evidence="10">Belongs to the SIB family.</text>
</comment>
<evidence type="ECO:0000259" key="15">
    <source>
        <dbReference type="PROSITE" id="PS50268"/>
    </source>
</evidence>
<sequence>MKKILLYLFILISLICLGEATHFRFGTISYQPVGSYNVIKFSSNFGFRIEFFSGLMNRIDIGTTVNVGTLKFGSGSDVSVIVTVNSFDKTENWFTGDFSVTRTYPTTTTEKDYLVVFTSCCRLSSLINNANGNWYITTKVRLQPNTPFESLNISPVSGMVPIINVINKRINKFKVVANDPNGDSDQLTFSTEVLPSASLTQPSGLTIAPTTGIVTFTPTQQGLYSTQIVIKDPQVPTTYIVVDFLLKSEDKTGFCHNTCGNKANTVCKYNTDCGSCTGTDNDGNTCTTSVPTFVYPPTPADGEVKYIDIGKSSTFSFQCTSPDTTKTVHIQTANLPSGITQTKNIQDQNTATLEWSMTGTTSNVGSYVLSAVCTDSGGVSSTVTSFTISIKKPICGNGVTSGVNQCTCNNEGWDPSSNCFQCSENYFGPECIKAPACENGAVNDGTEGDGTCSCFYGWKGEHCDISTADFCKPGAPNSVSSFSNSDPSYINPTFSQVYINTNPSTAAADLGLKLSIPSNLENLNILVVVDSAPSKDIYWKSVSNYMSSFISRINTLCESPSLGLGLFSDAATGGYNFQLSRVIGDNIDVLGKSVNYDVISTTSTQNTVAALNAAALYPSGWTKGAIRIIVLLTDKDRKTESDATLFSNLEAQSIIPVVIGLDNPVSTWNTSFATKGYGYAESSSIPTASSVDWVNKAFNGISTVLSKAVLKVVSDPDKFITLPTASVNTNIAKKQDTMASLPVSMKYPTTAVSNLYPEATVSVIGFGTSRVIVNYNHPPTTSTLYINAKQNTPITFTFPANDIDGNKLNVLISTLPSSATGTIKIGSSTGSNAVVNQAYEIAKTIFVFVPTTNYFNQNSVDFSFSVSDGCDSASGTAKITVEHVNQAPTCPTTPISVTSKLNSEISFQLKGSDIDANELLYVVFSDLSPISGRGTIKSNSANVVVNNQYQLTSSTPSTDYVGSFTFTQSYNPDKLTTYQINYKLRDKGGLEAQCALSFNLQHSNVAPTIISPSTAAINQNGNLRIDLLAIDTDSTAVKFTVTRFSTSTDSFFYACDDENKNPITSLTTALITLDQSSKANYSNLCYHAPLENTSSDSVTFTATDDDKVEPKTSAPFTITINVVGSRDNVAPVAIQIPNFSVNEDGISTQFAIDGTDVDELDQGNLIGIIKTQPLFGKLVITKNNQASVSGKAPYKLMYQPNLLYHGSDSFSYAVQDTLGAESKVLSTTITVVHVNHPPALTIQPHTFKSSDEQPVVLTLSPTDVDNDNPVFTCTITALPKSALIFKSNGEQITKVPTALLSDNKYYFKSDGKTYQGFTDSFKAICSDNFVPVPGISPEATGSIIFQYINTAPNAQSSRYQLVQNQEKFSFTIIGNDIETPNSLQAYINILPLKGKLLDKDGKDVVISQKTPYGLSDLTYTPNKGISDWDMPGNVGPSDQFTFSITDGDLTSAPSISYFLIEPRNPPTYNGISILSTKENENLSFTIDGVVGGGGKNVYLELQEIKSNGTLYDVVCMGSEGCIAHDQSSPKTIYRDSDNNKYNFMFVPVIYENGDNYATIKFRLYDVYGANEQIYSSSYTIIINVTPVNQAPVIELISYTVDGVETLFGSSLDVFMLLNTSVIIKYDASDIDNPKKELQSFISGPITRGIVHNYNKETESLGEEINFSTSPINDISSDGYWYIHYTHNPNLNTTVNKYTNIPISVRDPFAAVATSRVNINVYVNNVGPYITTDESKFNTTGSTRNPMRIYGLSYVDPDSKTVGTNQIVLSIVGKDSDEPVSIDDMEFSLDYNTSCVFSTSVASVTCTNTQKLLESSLSSININPKKQGVYRIKLFVDDLGYNAPEKIRDQNHLNATAYYEISISPGGSDDKDNKTVLTAAIAASAGGAAIIAAAIWQVLRRSAPPTDAFFGDAPFMEGAVASNPLYEQSANSSVNPLYNDPEEAF</sequence>
<evidence type="ECO:0000256" key="6">
    <source>
        <dbReference type="ARBA" id="ARBA00022989"/>
    </source>
</evidence>
<dbReference type="GO" id="GO:0055037">
    <property type="term" value="C:recycling endosome"/>
    <property type="evidence" value="ECO:0007669"/>
    <property type="project" value="EnsemblProtists"/>
</dbReference>
<feature type="disulfide bond" evidence="12">
    <location>
        <begin position="454"/>
        <end position="463"/>
    </location>
</feature>
<evidence type="ECO:0000256" key="8">
    <source>
        <dbReference type="ARBA" id="ARBA00023157"/>
    </source>
</evidence>
<dbReference type="Pfam" id="PF24908">
    <property type="entry name" value="Ig_SIBA-E_2nd"/>
    <property type="match status" value="1"/>
</dbReference>
<evidence type="ECO:0000256" key="12">
    <source>
        <dbReference type="PROSITE-ProRule" id="PRU00076"/>
    </source>
</evidence>
<dbReference type="KEGG" id="dpp:DICPUDRAFT_81870"/>
<dbReference type="GeneID" id="10507372"/>
<dbReference type="GO" id="GO:0005509">
    <property type="term" value="F:calcium ion binding"/>
    <property type="evidence" value="ECO:0007669"/>
    <property type="project" value="InterPro"/>
</dbReference>
<comment type="subcellular location">
    <subcellularLocation>
        <location evidence="1">Membrane</location>
        <topology evidence="1">Single-pass type I membrane protein</topology>
    </subcellularLocation>
</comment>
<evidence type="ECO:0000256" key="13">
    <source>
        <dbReference type="SAM" id="SignalP"/>
    </source>
</evidence>
<dbReference type="InterPro" id="IPR056847">
    <property type="entry name" value="Ig_SibA-E_2nd"/>
</dbReference>
<evidence type="ECO:0000256" key="7">
    <source>
        <dbReference type="ARBA" id="ARBA00023136"/>
    </source>
</evidence>
<keyword evidence="8 12" id="KW-1015">Disulfide bond</keyword>
<dbReference type="InterPro" id="IPR013783">
    <property type="entry name" value="Ig-like_fold"/>
</dbReference>
<dbReference type="PROSITE" id="PS50026">
    <property type="entry name" value="EGF_3"/>
    <property type="match status" value="1"/>
</dbReference>
<keyword evidence="17" id="KW-1185">Reference proteome</keyword>
<dbReference type="Proteomes" id="UP000001064">
    <property type="component" value="Unassembled WGS sequence"/>
</dbReference>
<keyword evidence="4 13" id="KW-0732">Signal</keyword>